<evidence type="ECO:0000313" key="11">
    <source>
        <dbReference type="EMBL" id="GAA5079505.1"/>
    </source>
</evidence>
<dbReference type="SUPFAM" id="SSF69065">
    <property type="entry name" value="RNase III domain-like"/>
    <property type="match status" value="1"/>
</dbReference>
<feature type="active site" evidence="8">
    <location>
        <position position="37"/>
    </location>
</feature>
<dbReference type="InterPro" id="IPR014720">
    <property type="entry name" value="dsRBD_dom"/>
</dbReference>
<keyword evidence="4 8" id="KW-0540">Nuclease</keyword>
<proteinExistence type="inferred from homology"/>
<dbReference type="Gene3D" id="1.10.1520.10">
    <property type="entry name" value="Ribonuclease III domain"/>
    <property type="match status" value="1"/>
</dbReference>
<comment type="similarity">
    <text evidence="2">Belongs to the ribonuclease III family.</text>
</comment>
<gene>
    <name evidence="8 11" type="primary">rnc</name>
    <name evidence="11" type="ORF">GCM10025759_27690</name>
</gene>
<dbReference type="CDD" id="cd00593">
    <property type="entry name" value="RIBOc"/>
    <property type="match status" value="1"/>
</dbReference>
<dbReference type="Gene3D" id="3.30.160.20">
    <property type="match status" value="1"/>
</dbReference>
<keyword evidence="8" id="KW-0460">Magnesium</keyword>
<dbReference type="PROSITE" id="PS50137">
    <property type="entry name" value="DS_RBD"/>
    <property type="match status" value="1"/>
</dbReference>
<comment type="caution">
    <text evidence="11">The sequence shown here is derived from an EMBL/GenBank/DDBJ whole genome shotgun (WGS) entry which is preliminary data.</text>
</comment>
<evidence type="ECO:0000256" key="5">
    <source>
        <dbReference type="ARBA" id="ARBA00022759"/>
    </source>
</evidence>
<evidence type="ECO:0000259" key="10">
    <source>
        <dbReference type="PROSITE" id="PS50142"/>
    </source>
</evidence>
<comment type="subcellular location">
    <subcellularLocation>
        <location evidence="8">Cytoplasm</location>
    </subcellularLocation>
</comment>
<keyword evidence="3 8" id="KW-0507">mRNA processing</keyword>
<name>A0ABP9LK67_9GAMM</name>
<dbReference type="NCBIfam" id="TIGR02191">
    <property type="entry name" value="RNaseIII"/>
    <property type="match status" value="1"/>
</dbReference>
<keyword evidence="8" id="KW-0963">Cytoplasm</keyword>
<dbReference type="PANTHER" id="PTHR11207">
    <property type="entry name" value="RIBONUCLEASE III"/>
    <property type="match status" value="1"/>
</dbReference>
<dbReference type="SMART" id="SM00358">
    <property type="entry name" value="DSRM"/>
    <property type="match status" value="1"/>
</dbReference>
<sequence>MTDRIGHRFRTPGLLEQALTHRSAGAPHNERLEFLGDALVNLIVAEALYAHWPRADEGALTRARAELVRESALAPIARTLELGARLTLGPGEMKSGGHRRDSILADALEAVVAAIYLDSDFPTCRDAVLPWFQDAIDALPPPHKVGKDAKTRLQEWLQGRQKPLPVYALLAESGEEHAKNFHVTCTLAQPALVTEGVGSSRRAAEQIAAEAALERLAGPASDEA</sequence>
<comment type="cofactor">
    <cofactor evidence="8">
        <name>Mg(2+)</name>
        <dbReference type="ChEBI" id="CHEBI:18420"/>
    </cofactor>
</comment>
<dbReference type="PANTHER" id="PTHR11207:SF0">
    <property type="entry name" value="RIBONUCLEASE 3"/>
    <property type="match status" value="1"/>
</dbReference>
<dbReference type="InterPro" id="IPR000999">
    <property type="entry name" value="RNase_III_dom"/>
</dbReference>
<dbReference type="Pfam" id="PF00035">
    <property type="entry name" value="dsrm"/>
    <property type="match status" value="1"/>
</dbReference>
<comment type="function">
    <text evidence="8">Digests double-stranded RNA. Involved in the processing of primary rRNA transcript to yield the immediate precursors to the large and small rRNAs (23S and 16S). Processes some mRNAs, and tRNAs when they are encoded in the rRNA operon. Processes pre-crRNA and tracrRNA of type II CRISPR loci if present in the organism.</text>
</comment>
<dbReference type="InterPro" id="IPR036389">
    <property type="entry name" value="RNase_III_sf"/>
</dbReference>
<feature type="domain" description="DRBM" evidence="9">
    <location>
        <begin position="148"/>
        <end position="218"/>
    </location>
</feature>
<evidence type="ECO:0000256" key="2">
    <source>
        <dbReference type="ARBA" id="ARBA00010183"/>
    </source>
</evidence>
<keyword evidence="6 8" id="KW-0378">Hydrolase</keyword>
<dbReference type="InterPro" id="IPR011907">
    <property type="entry name" value="RNase_III"/>
</dbReference>
<protein>
    <recommendedName>
        <fullName evidence="8">Ribonuclease 3</fullName>
        <ecNumber evidence="8">3.1.26.3</ecNumber>
    </recommendedName>
    <alternativeName>
        <fullName evidence="8">Ribonuclease III</fullName>
        <shortName evidence="8">RNase III</shortName>
    </alternativeName>
</protein>
<evidence type="ECO:0000256" key="6">
    <source>
        <dbReference type="ARBA" id="ARBA00022801"/>
    </source>
</evidence>
<dbReference type="SUPFAM" id="SSF54768">
    <property type="entry name" value="dsRNA-binding domain-like"/>
    <property type="match status" value="1"/>
</dbReference>
<evidence type="ECO:0000256" key="1">
    <source>
        <dbReference type="ARBA" id="ARBA00000109"/>
    </source>
</evidence>
<evidence type="ECO:0000313" key="12">
    <source>
        <dbReference type="Proteomes" id="UP001501083"/>
    </source>
</evidence>
<comment type="catalytic activity">
    <reaction evidence="1 8">
        <text>Endonucleolytic cleavage to 5'-phosphomonoester.</text>
        <dbReference type="EC" id="3.1.26.3"/>
    </reaction>
</comment>
<dbReference type="EMBL" id="BAABKY010000004">
    <property type="protein sequence ID" value="GAA5079505.1"/>
    <property type="molecule type" value="Genomic_DNA"/>
</dbReference>
<keyword evidence="8" id="KW-0819">tRNA processing</keyword>
<keyword evidence="8" id="KW-0479">Metal-binding</keyword>
<accession>A0ABP9LK67</accession>
<dbReference type="Pfam" id="PF14622">
    <property type="entry name" value="Ribonucleas_3_3"/>
    <property type="match status" value="1"/>
</dbReference>
<dbReference type="PROSITE" id="PS00517">
    <property type="entry name" value="RNASE_3_1"/>
    <property type="match status" value="1"/>
</dbReference>
<organism evidence="11 12">
    <name type="scientific">Lysobacter panacisoli</name>
    <dbReference type="NCBI Taxonomy" id="1255263"/>
    <lineage>
        <taxon>Bacteria</taxon>
        <taxon>Pseudomonadati</taxon>
        <taxon>Pseudomonadota</taxon>
        <taxon>Gammaproteobacteria</taxon>
        <taxon>Lysobacterales</taxon>
        <taxon>Lysobacteraceae</taxon>
        <taxon>Lysobacter</taxon>
    </lineage>
</organism>
<feature type="binding site" evidence="8">
    <location>
        <position position="109"/>
    </location>
    <ligand>
        <name>Mg(2+)</name>
        <dbReference type="ChEBI" id="CHEBI:18420"/>
    </ligand>
</feature>
<keyword evidence="7 8" id="KW-0694">RNA-binding</keyword>
<evidence type="ECO:0000256" key="7">
    <source>
        <dbReference type="ARBA" id="ARBA00022884"/>
    </source>
</evidence>
<evidence type="ECO:0000259" key="9">
    <source>
        <dbReference type="PROSITE" id="PS50137"/>
    </source>
</evidence>
<comment type="subunit">
    <text evidence="8">Homodimer.</text>
</comment>
<keyword evidence="8" id="KW-0698">rRNA processing</keyword>
<dbReference type="SMART" id="SM00535">
    <property type="entry name" value="RIBOc"/>
    <property type="match status" value="1"/>
</dbReference>
<feature type="active site" evidence="8">
    <location>
        <position position="109"/>
    </location>
</feature>
<evidence type="ECO:0000256" key="4">
    <source>
        <dbReference type="ARBA" id="ARBA00022722"/>
    </source>
</evidence>
<dbReference type="HAMAP" id="MF_00104">
    <property type="entry name" value="RNase_III"/>
    <property type="match status" value="1"/>
</dbReference>
<dbReference type="PROSITE" id="PS50142">
    <property type="entry name" value="RNASE_3_2"/>
    <property type="match status" value="1"/>
</dbReference>
<feature type="binding site" evidence="8">
    <location>
        <position position="33"/>
    </location>
    <ligand>
        <name>Mg(2+)</name>
        <dbReference type="ChEBI" id="CHEBI:18420"/>
    </ligand>
</feature>
<keyword evidence="5 8" id="KW-0255">Endonuclease</keyword>
<dbReference type="EC" id="3.1.26.3" evidence="8"/>
<reference evidence="12" key="1">
    <citation type="journal article" date="2019" name="Int. J. Syst. Evol. Microbiol.">
        <title>The Global Catalogue of Microorganisms (GCM) 10K type strain sequencing project: providing services to taxonomists for standard genome sequencing and annotation.</title>
        <authorList>
            <consortium name="The Broad Institute Genomics Platform"/>
            <consortium name="The Broad Institute Genome Sequencing Center for Infectious Disease"/>
            <person name="Wu L."/>
            <person name="Ma J."/>
        </authorList>
    </citation>
    <scope>NUCLEOTIDE SEQUENCE [LARGE SCALE GENOMIC DNA]</scope>
    <source>
        <strain evidence="12">JCM 19212</strain>
    </source>
</reference>
<keyword evidence="8" id="KW-0699">rRNA-binding</keyword>
<keyword evidence="12" id="KW-1185">Reference proteome</keyword>
<evidence type="ECO:0000256" key="8">
    <source>
        <dbReference type="HAMAP-Rule" id="MF_00104"/>
    </source>
</evidence>
<dbReference type="CDD" id="cd10845">
    <property type="entry name" value="DSRM_RNAse_III_family"/>
    <property type="match status" value="1"/>
</dbReference>
<dbReference type="RefSeq" id="WP_158982035.1">
    <property type="nucleotide sequence ID" value="NZ_BAABKY010000004.1"/>
</dbReference>
<dbReference type="Proteomes" id="UP001501083">
    <property type="component" value="Unassembled WGS sequence"/>
</dbReference>
<feature type="binding site" evidence="8">
    <location>
        <position position="106"/>
    </location>
    <ligand>
        <name>Mg(2+)</name>
        <dbReference type="ChEBI" id="CHEBI:18420"/>
    </ligand>
</feature>
<evidence type="ECO:0000256" key="3">
    <source>
        <dbReference type="ARBA" id="ARBA00022664"/>
    </source>
</evidence>
<feature type="domain" description="RNase III" evidence="10">
    <location>
        <begin position="1"/>
        <end position="120"/>
    </location>
</feature>